<dbReference type="OrthoDB" id="154268at2"/>
<sequence length="220" mass="24634">MTGREVRRRDPAITRAYHLAETDNWSSIQAHGLLSAQALLQLAGSTQADRDRVTRHRAARTVLSNGIVVRDQGPMPPAALQRCLRGMTPVQWYALLNTKVFFWIDVERLNRHLHACRRHPQIVMVLDAGRLLERHAVRAAVSPFNTGNARRRPAPRGRETFVPYATWLESGWLHETSGLGTSARARSHPPAELTVDRAVPDAMDFVIDVRFPGKGESVDA</sequence>
<dbReference type="Pfam" id="PF22531">
    <property type="entry name" value="DUF7002"/>
    <property type="match status" value="1"/>
</dbReference>
<dbReference type="RefSeq" id="WP_147852250.1">
    <property type="nucleotide sequence ID" value="NZ_VDUZ01000075.1"/>
</dbReference>
<comment type="caution">
    <text evidence="1">The sequence shown here is derived from an EMBL/GenBank/DDBJ whole genome shotgun (WGS) entry which is preliminary data.</text>
</comment>
<organism evidence="1 2">
    <name type="scientific">Vineibacter terrae</name>
    <dbReference type="NCBI Taxonomy" id="2586908"/>
    <lineage>
        <taxon>Bacteria</taxon>
        <taxon>Pseudomonadati</taxon>
        <taxon>Pseudomonadota</taxon>
        <taxon>Alphaproteobacteria</taxon>
        <taxon>Hyphomicrobiales</taxon>
        <taxon>Vineibacter</taxon>
    </lineage>
</organism>
<gene>
    <name evidence="1" type="ORF">FHP25_38085</name>
</gene>
<dbReference type="InterPro" id="IPR054271">
    <property type="entry name" value="DUF7002"/>
</dbReference>
<proteinExistence type="predicted"/>
<protein>
    <submittedName>
        <fullName evidence="1">Uncharacterized protein</fullName>
    </submittedName>
</protein>
<accession>A0A5C8P7I2</accession>
<name>A0A5C8P7I2_9HYPH</name>
<keyword evidence="2" id="KW-1185">Reference proteome</keyword>
<evidence type="ECO:0000313" key="1">
    <source>
        <dbReference type="EMBL" id="TXL69675.1"/>
    </source>
</evidence>
<dbReference type="Proteomes" id="UP000321638">
    <property type="component" value="Unassembled WGS sequence"/>
</dbReference>
<reference evidence="1 2" key="1">
    <citation type="submission" date="2019-06" db="EMBL/GenBank/DDBJ databases">
        <title>New taxonomy in bacterial strain CC-CFT640, isolated from vineyard.</title>
        <authorList>
            <person name="Lin S.-Y."/>
            <person name="Tsai C.-F."/>
            <person name="Young C.-C."/>
        </authorList>
    </citation>
    <scope>NUCLEOTIDE SEQUENCE [LARGE SCALE GENOMIC DNA]</scope>
    <source>
        <strain evidence="1 2">CC-CFT640</strain>
    </source>
</reference>
<evidence type="ECO:0000313" key="2">
    <source>
        <dbReference type="Proteomes" id="UP000321638"/>
    </source>
</evidence>
<dbReference type="AlphaFoldDB" id="A0A5C8P7I2"/>
<dbReference type="EMBL" id="VDUZ01000075">
    <property type="protein sequence ID" value="TXL69675.1"/>
    <property type="molecule type" value="Genomic_DNA"/>
</dbReference>